<dbReference type="PANTHER" id="PTHR47971">
    <property type="entry name" value="KINESIN-RELATED PROTEIN 6"/>
    <property type="match status" value="1"/>
</dbReference>
<feature type="binding site" evidence="14">
    <location>
        <begin position="282"/>
        <end position="289"/>
    </location>
    <ligand>
        <name>ATP</name>
        <dbReference type="ChEBI" id="CHEBI:30616"/>
    </ligand>
</feature>
<evidence type="ECO:0000256" key="16">
    <source>
        <dbReference type="SAM" id="MobiDB-lite"/>
    </source>
</evidence>
<evidence type="ECO:0000259" key="17">
    <source>
        <dbReference type="PROSITE" id="PS50067"/>
    </source>
</evidence>
<keyword evidence="10 14" id="KW-0505">Motor protein</keyword>
<keyword evidence="11" id="KW-0206">Cytoskeleton</keyword>
<evidence type="ECO:0000256" key="9">
    <source>
        <dbReference type="ARBA" id="ARBA00023054"/>
    </source>
</evidence>
<dbReference type="InterPro" id="IPR019821">
    <property type="entry name" value="Kinesin_motor_CS"/>
</dbReference>
<evidence type="ECO:0000256" key="1">
    <source>
        <dbReference type="ARBA" id="ARBA00004647"/>
    </source>
</evidence>
<organism evidence="18 19">
    <name type="scientific">Strongyloides stercoralis</name>
    <name type="common">Threadworm</name>
    <dbReference type="NCBI Taxonomy" id="6248"/>
    <lineage>
        <taxon>Eukaryota</taxon>
        <taxon>Metazoa</taxon>
        <taxon>Ecdysozoa</taxon>
        <taxon>Nematoda</taxon>
        <taxon>Chromadorea</taxon>
        <taxon>Rhabditida</taxon>
        <taxon>Tylenchina</taxon>
        <taxon>Panagrolaimomorpha</taxon>
        <taxon>Strongyloidoidea</taxon>
        <taxon>Strongyloididae</taxon>
        <taxon>Strongyloides</taxon>
    </lineage>
</organism>
<dbReference type="FunFam" id="3.40.850.10:FF:000012">
    <property type="entry name" value="Kinesin-like protein"/>
    <property type="match status" value="1"/>
</dbReference>
<dbReference type="GO" id="GO:0005524">
    <property type="term" value="F:ATP binding"/>
    <property type="evidence" value="ECO:0007669"/>
    <property type="project" value="UniProtKB-UniRule"/>
</dbReference>
<dbReference type="InterPro" id="IPR027417">
    <property type="entry name" value="P-loop_NTPase"/>
</dbReference>
<evidence type="ECO:0000313" key="18">
    <source>
        <dbReference type="Proteomes" id="UP000035681"/>
    </source>
</evidence>
<dbReference type="AlphaFoldDB" id="A0AAF5DCI2"/>
<dbReference type="SUPFAM" id="SSF52540">
    <property type="entry name" value="P-loop containing nucleoside triphosphate hydrolases"/>
    <property type="match status" value="1"/>
</dbReference>
<dbReference type="InterPro" id="IPR036961">
    <property type="entry name" value="Kinesin_motor_dom_sf"/>
</dbReference>
<evidence type="ECO:0000256" key="13">
    <source>
        <dbReference type="ARBA" id="ARBA00061030"/>
    </source>
</evidence>
<dbReference type="PANTHER" id="PTHR47971:SF8">
    <property type="entry name" value="KINESIN-LIKE PROTEIN"/>
    <property type="match status" value="1"/>
</dbReference>
<evidence type="ECO:0000256" key="12">
    <source>
        <dbReference type="ARBA" id="ARBA00023306"/>
    </source>
</evidence>
<dbReference type="Gene3D" id="3.40.850.10">
    <property type="entry name" value="Kinesin motor domain"/>
    <property type="match status" value="1"/>
</dbReference>
<dbReference type="Pfam" id="PF22923">
    <property type="entry name" value="KIF2A-like_1st"/>
    <property type="match status" value="1"/>
</dbReference>
<evidence type="ECO:0000256" key="14">
    <source>
        <dbReference type="PROSITE-ProRule" id="PRU00283"/>
    </source>
</evidence>
<comment type="subcellular location">
    <subcellularLocation>
        <location evidence="1">Cytoplasm</location>
        <location evidence="1">Cytoskeleton</location>
        <location evidence="1">Spindle pole</location>
    </subcellularLocation>
</comment>
<keyword evidence="9" id="KW-0175">Coiled coil</keyword>
<keyword evidence="2" id="KW-0963">Cytoplasm</keyword>
<evidence type="ECO:0000256" key="5">
    <source>
        <dbReference type="ARBA" id="ARBA00022741"/>
    </source>
</evidence>
<evidence type="ECO:0000256" key="4">
    <source>
        <dbReference type="ARBA" id="ARBA00022701"/>
    </source>
</evidence>
<dbReference type="GO" id="GO:0000922">
    <property type="term" value="C:spindle pole"/>
    <property type="evidence" value="ECO:0007669"/>
    <property type="project" value="UniProtKB-SubCell"/>
</dbReference>
<dbReference type="GO" id="GO:0008017">
    <property type="term" value="F:microtubule binding"/>
    <property type="evidence" value="ECO:0007669"/>
    <property type="project" value="InterPro"/>
</dbReference>
<sequence length="645" mass="72553">MATIIVGMSINILRSNKSKQSATVVSINEDIGHVKVRFIESDGSFKSKTLSMQQILCWNPELNSQIEMSTSEISSTSKNYSILQSSFSSNINLQIGNIVSLNDTSLNDSFNSVPPKSPAESTSPTSQRTVIRPLCKQVNKINLVGNYRSSPKTSSSIPKTHPHFEYHKLIQDEISGIQFSPLEYFHENEDARMRVFVRVRPLNEKDISNQEIEIINIPNSQSLIIHQPQAKVNMQKFINTMSFQFDGVFDPNATNECVYENTAKSLITSFFNGNCVTYFAYGQTGSGKTYTMNGEGLGVNSDGIYSSTCKDIFQQMSINNMNRNGYYIDCSFFEIYMNKAYDLLNKRFELKVQADQNDDVKITGIKRVRCNKQEDVMKLIACGSRLRSTGQTKANANSSRSHAIFQFNLVLDEDIVSKFSLVDLAGSERGVDAGNVDKLTRNEGNAINKSLLALKECIRYMSSENAERIPFRNSALTQFLKDSFIGKNSKLCMITMVSPAISSCETTLNSLKYAEQVTKICPRQQAASTNENYFNHSINYGNKMSQNSNNNSMSEISDYSHFEIDTSKYNNSMELLFSMQKLISSYEKQLSHCITMHTVLNNGNVSIFHETLKNISQSDTIDRLKSLKTQLSSSISKAEFRSEYS</sequence>
<evidence type="ECO:0000313" key="19">
    <source>
        <dbReference type="WBParaSite" id="TCONS_00010193.p1"/>
    </source>
</evidence>
<evidence type="ECO:0000256" key="8">
    <source>
        <dbReference type="ARBA" id="ARBA00022840"/>
    </source>
</evidence>
<accession>A0AAF5DCI2</accession>
<comment type="similarity">
    <text evidence="13">Belongs to the TRAFAC class myosin-kinesin ATPase superfamily. Kinesin family. KIN-13 subfamily.</text>
</comment>
<dbReference type="Proteomes" id="UP000035681">
    <property type="component" value="Unplaced"/>
</dbReference>
<evidence type="ECO:0000256" key="10">
    <source>
        <dbReference type="ARBA" id="ARBA00023175"/>
    </source>
</evidence>
<evidence type="ECO:0000256" key="2">
    <source>
        <dbReference type="ARBA" id="ARBA00022490"/>
    </source>
</evidence>
<dbReference type="SMART" id="SM00129">
    <property type="entry name" value="KISc"/>
    <property type="match status" value="1"/>
</dbReference>
<dbReference type="PROSITE" id="PS50067">
    <property type="entry name" value="KINESIN_MOTOR_2"/>
    <property type="match status" value="1"/>
</dbReference>
<dbReference type="InterPro" id="IPR054473">
    <property type="entry name" value="KIF2A-like_N"/>
</dbReference>
<evidence type="ECO:0000256" key="7">
    <source>
        <dbReference type="ARBA" id="ARBA00022829"/>
    </source>
</evidence>
<dbReference type="GO" id="GO:0007019">
    <property type="term" value="P:microtubule depolymerization"/>
    <property type="evidence" value="ECO:0007669"/>
    <property type="project" value="TreeGrafter"/>
</dbReference>
<keyword evidence="6" id="KW-0498">Mitosis</keyword>
<dbReference type="GO" id="GO:0005828">
    <property type="term" value="C:kinetochore microtubule"/>
    <property type="evidence" value="ECO:0007669"/>
    <property type="project" value="UniProtKB-ARBA"/>
</dbReference>
<keyword evidence="8 14" id="KW-0067">ATP-binding</keyword>
<evidence type="ECO:0000256" key="3">
    <source>
        <dbReference type="ARBA" id="ARBA00022618"/>
    </source>
</evidence>
<dbReference type="PRINTS" id="PR00380">
    <property type="entry name" value="KINESINHEAVY"/>
</dbReference>
<protein>
    <recommendedName>
        <fullName evidence="15">Kinesin-like protein</fullName>
    </recommendedName>
</protein>
<dbReference type="InterPro" id="IPR027640">
    <property type="entry name" value="Kinesin-like_fam"/>
</dbReference>
<dbReference type="PROSITE" id="PS00411">
    <property type="entry name" value="KINESIN_MOTOR_1"/>
    <property type="match status" value="1"/>
</dbReference>
<dbReference type="GO" id="GO:0007059">
    <property type="term" value="P:chromosome segregation"/>
    <property type="evidence" value="ECO:0007669"/>
    <property type="project" value="UniProtKB-KW"/>
</dbReference>
<proteinExistence type="inferred from homology"/>
<evidence type="ECO:0000256" key="11">
    <source>
        <dbReference type="ARBA" id="ARBA00023212"/>
    </source>
</evidence>
<dbReference type="GO" id="GO:0003777">
    <property type="term" value="F:microtubule motor activity"/>
    <property type="evidence" value="ECO:0007669"/>
    <property type="project" value="InterPro"/>
</dbReference>
<keyword evidence="5 14" id="KW-0547">Nucleotide-binding</keyword>
<keyword evidence="4 15" id="KW-0493">Microtubule</keyword>
<dbReference type="WBParaSite" id="TCONS_00010193.p1">
    <property type="protein sequence ID" value="TCONS_00010193.p1"/>
    <property type="gene ID" value="XLOC_007895"/>
</dbReference>
<name>A0AAF5DCI2_STRER</name>
<evidence type="ECO:0000256" key="15">
    <source>
        <dbReference type="RuleBase" id="RU000394"/>
    </source>
</evidence>
<dbReference type="InterPro" id="IPR001752">
    <property type="entry name" value="Kinesin_motor_dom"/>
</dbReference>
<evidence type="ECO:0000256" key="6">
    <source>
        <dbReference type="ARBA" id="ARBA00022776"/>
    </source>
</evidence>
<feature type="domain" description="Kinesin motor" evidence="17">
    <location>
        <begin position="192"/>
        <end position="520"/>
    </location>
</feature>
<dbReference type="Pfam" id="PF00225">
    <property type="entry name" value="Kinesin"/>
    <property type="match status" value="1"/>
</dbReference>
<keyword evidence="7" id="KW-0159">Chromosome partition</keyword>
<dbReference type="GO" id="GO:0007018">
    <property type="term" value="P:microtubule-based movement"/>
    <property type="evidence" value="ECO:0007669"/>
    <property type="project" value="InterPro"/>
</dbReference>
<keyword evidence="3" id="KW-0132">Cell division</keyword>
<feature type="region of interest" description="Disordered" evidence="16">
    <location>
        <begin position="109"/>
        <end position="128"/>
    </location>
</feature>
<keyword evidence="18" id="KW-1185">Reference proteome</keyword>
<dbReference type="GO" id="GO:0051301">
    <property type="term" value="P:cell division"/>
    <property type="evidence" value="ECO:0007669"/>
    <property type="project" value="UniProtKB-KW"/>
</dbReference>
<reference evidence="19" key="1">
    <citation type="submission" date="2024-02" db="UniProtKB">
        <authorList>
            <consortium name="WormBaseParasite"/>
        </authorList>
    </citation>
    <scope>IDENTIFICATION</scope>
</reference>
<keyword evidence="12" id="KW-0131">Cell cycle</keyword>